<comment type="caution">
    <text evidence="1">The sequence shown here is derived from an EMBL/GenBank/DDBJ whole genome shotgun (WGS) entry which is preliminary data.</text>
</comment>
<reference evidence="1 2" key="1">
    <citation type="submission" date="2018-09" db="EMBL/GenBank/DDBJ databases">
        <authorList>
            <person name="Zeman M."/>
            <person name="Pardy F."/>
        </authorList>
    </citation>
    <scope>NUCLEOTIDE SEQUENCE [LARGE SCALE GENOMIC DNA]</scope>
    <source>
        <strain evidence="1 2">CCM 8852</strain>
    </source>
</reference>
<sequence length="103" mass="11725">MTFCFFPFLFIPYPPLMEIAFDLNLDHTYAETIRQQHEAREAHELISELEDKIGAALSLVMQRHGVLPAVGDRVEVDSEWLVISARTFGQDGSVWLSAKQFEG</sequence>
<proteinExistence type="predicted"/>
<keyword evidence="2" id="KW-1185">Reference proteome</keyword>
<accession>A0A418QQ76</accession>
<name>A0A418QQ76_9BACT</name>
<dbReference type="Proteomes" id="UP000284250">
    <property type="component" value="Unassembled WGS sequence"/>
</dbReference>
<dbReference type="EMBL" id="QYCN01000030">
    <property type="protein sequence ID" value="RIY07385.1"/>
    <property type="molecule type" value="Genomic_DNA"/>
</dbReference>
<organism evidence="1 2">
    <name type="scientific">Hymenobacter rubripertinctus</name>
    <dbReference type="NCBI Taxonomy" id="2029981"/>
    <lineage>
        <taxon>Bacteria</taxon>
        <taxon>Pseudomonadati</taxon>
        <taxon>Bacteroidota</taxon>
        <taxon>Cytophagia</taxon>
        <taxon>Cytophagales</taxon>
        <taxon>Hymenobacteraceae</taxon>
        <taxon>Hymenobacter</taxon>
    </lineage>
</organism>
<gene>
    <name evidence="1" type="ORF">D0T11_16800</name>
</gene>
<protein>
    <submittedName>
        <fullName evidence="1">Uncharacterized protein</fullName>
    </submittedName>
</protein>
<dbReference type="AlphaFoldDB" id="A0A418QQ76"/>
<evidence type="ECO:0000313" key="1">
    <source>
        <dbReference type="EMBL" id="RIY07385.1"/>
    </source>
</evidence>
<reference evidence="1 2" key="2">
    <citation type="submission" date="2019-01" db="EMBL/GenBank/DDBJ databases">
        <title>Hymenobacter humicola sp. nov., isolated from soils in Antarctica.</title>
        <authorList>
            <person name="Sedlacek I."/>
            <person name="Holochova P."/>
            <person name="Kralova S."/>
            <person name="Pantucek R."/>
            <person name="Stankova E."/>
            <person name="Vrbovska V."/>
            <person name="Kristofova L."/>
            <person name="Svec P."/>
            <person name="Busse H.-J."/>
        </authorList>
    </citation>
    <scope>NUCLEOTIDE SEQUENCE [LARGE SCALE GENOMIC DNA]</scope>
    <source>
        <strain evidence="1 2">CCM 8852</strain>
    </source>
</reference>
<evidence type="ECO:0000313" key="2">
    <source>
        <dbReference type="Proteomes" id="UP000284250"/>
    </source>
</evidence>